<keyword evidence="2" id="KW-1185">Reference proteome</keyword>
<evidence type="ECO:0000313" key="1">
    <source>
        <dbReference type="EMBL" id="TDR55089.1"/>
    </source>
</evidence>
<comment type="caution">
    <text evidence="1">The sequence shown here is derived from an EMBL/GenBank/DDBJ whole genome shotgun (WGS) entry which is preliminary data.</text>
</comment>
<dbReference type="AlphaFoldDB" id="A0A4R6ZSG8"/>
<organism evidence="1 2">
    <name type="scientific">Listeria rocourtiae</name>
    <dbReference type="NCBI Taxonomy" id="647910"/>
    <lineage>
        <taxon>Bacteria</taxon>
        <taxon>Bacillati</taxon>
        <taxon>Bacillota</taxon>
        <taxon>Bacilli</taxon>
        <taxon>Bacillales</taxon>
        <taxon>Listeriaceae</taxon>
        <taxon>Listeria</taxon>
    </lineage>
</organism>
<accession>A0A4R6ZSG8</accession>
<reference evidence="1 2" key="1">
    <citation type="submission" date="2019-03" db="EMBL/GenBank/DDBJ databases">
        <title>Genomic Encyclopedia of Type Strains, Phase III (KMG-III): the genomes of soil and plant-associated and newly described type strains.</title>
        <authorList>
            <person name="Whitman W."/>
        </authorList>
    </citation>
    <scope>NUCLEOTIDE SEQUENCE [LARGE SCALE GENOMIC DNA]</scope>
    <source>
        <strain evidence="1 2">CECT 7972</strain>
    </source>
</reference>
<dbReference type="RefSeq" id="WP_159101228.1">
    <property type="nucleotide sequence ID" value="NZ_SNZK01000001.1"/>
</dbReference>
<dbReference type="EMBL" id="SNZK01000001">
    <property type="protein sequence ID" value="TDR55089.1"/>
    <property type="molecule type" value="Genomic_DNA"/>
</dbReference>
<evidence type="ECO:0000313" key="2">
    <source>
        <dbReference type="Proteomes" id="UP000295558"/>
    </source>
</evidence>
<protein>
    <submittedName>
        <fullName evidence="1">Uncharacterized protein</fullName>
    </submittedName>
</protein>
<sequence length="51" mass="5833">MSEYEQAIEEMRVRLTKLAKIETLIEAQTYKGDALTFYAHVVAIVNGKDDE</sequence>
<gene>
    <name evidence="1" type="ORF">DFP96_10115</name>
</gene>
<dbReference type="Proteomes" id="UP000295558">
    <property type="component" value="Unassembled WGS sequence"/>
</dbReference>
<name>A0A4R6ZSG8_9LIST</name>
<proteinExistence type="predicted"/>